<keyword evidence="2" id="KW-1185">Reference proteome</keyword>
<proteinExistence type="predicted"/>
<evidence type="ECO:0000313" key="2">
    <source>
        <dbReference type="Proteomes" id="UP000789508"/>
    </source>
</evidence>
<dbReference type="OrthoDB" id="5981545at2759"/>
<dbReference type="EMBL" id="CAJVPS010011090">
    <property type="protein sequence ID" value="CAG8662772.1"/>
    <property type="molecule type" value="Genomic_DNA"/>
</dbReference>
<name>A0A9N9H960_9GLOM</name>
<dbReference type="Proteomes" id="UP000789508">
    <property type="component" value="Unassembled WGS sequence"/>
</dbReference>
<dbReference type="AlphaFoldDB" id="A0A9N9H960"/>
<accession>A0A9N9H960</accession>
<evidence type="ECO:0000313" key="1">
    <source>
        <dbReference type="EMBL" id="CAG8662772.1"/>
    </source>
</evidence>
<gene>
    <name evidence="1" type="ORF">ALEPTO_LOCUS10374</name>
</gene>
<reference evidence="1" key="1">
    <citation type="submission" date="2021-06" db="EMBL/GenBank/DDBJ databases">
        <authorList>
            <person name="Kallberg Y."/>
            <person name="Tangrot J."/>
            <person name="Rosling A."/>
        </authorList>
    </citation>
    <scope>NUCLEOTIDE SEQUENCE</scope>
    <source>
        <strain evidence="1">FL130A</strain>
    </source>
</reference>
<sequence>MLSISGDEIPISIQVLLDLLSDRVKEECPRLKITIDHGHVTVVPTYASCAICEQIIFDDEYVEYRMHLGCSQLPSYDLHYEPIDMDFEYSSEPTNSLPEIDSSSPDVDTSLLSFPVVDTSLLSSPSIDSSFPENTNQLLEITNHPLEISNHPLEISNHPLEITNHTNQPLEISSKVKEFDQKFKQAADKCRNRALPRISIEGSYKDQLSKLLSMLEESNPKRNGPHKRLYILAKMGEIIAQQLNLDIEEQADYFAKDPEQKKTKYARLRVANLLYELFPTKYELLLHTEQITYSNLNNMNNAEIKQLKQMVAFWSSSI</sequence>
<comment type="caution">
    <text evidence="1">The sequence shown here is derived from an EMBL/GenBank/DDBJ whole genome shotgun (WGS) entry which is preliminary data.</text>
</comment>
<protein>
    <submittedName>
        <fullName evidence="1">9463_t:CDS:1</fullName>
    </submittedName>
</protein>
<organism evidence="1 2">
    <name type="scientific">Ambispora leptoticha</name>
    <dbReference type="NCBI Taxonomy" id="144679"/>
    <lineage>
        <taxon>Eukaryota</taxon>
        <taxon>Fungi</taxon>
        <taxon>Fungi incertae sedis</taxon>
        <taxon>Mucoromycota</taxon>
        <taxon>Glomeromycotina</taxon>
        <taxon>Glomeromycetes</taxon>
        <taxon>Archaeosporales</taxon>
        <taxon>Ambisporaceae</taxon>
        <taxon>Ambispora</taxon>
    </lineage>
</organism>